<dbReference type="Proteomes" id="UP001529491">
    <property type="component" value="Chromosome"/>
</dbReference>
<name>A0ABZ0K080_9GAMM</name>
<reference evidence="9 10" key="1">
    <citation type="submission" date="2023-10" db="EMBL/GenBank/DDBJ databases">
        <title>Complete genome sequence of Shewanella sp. DAU334.</title>
        <authorList>
            <person name="Lee Y.-S."/>
            <person name="Jeong H.-R."/>
            <person name="Hwang E.-J."/>
            <person name="Choi Y.-L."/>
            <person name="Kim G.-D."/>
        </authorList>
    </citation>
    <scope>NUCLEOTIDE SEQUENCE [LARGE SCALE GENOMIC DNA]</scope>
    <source>
        <strain evidence="9 10">DAU334</strain>
    </source>
</reference>
<comment type="catalytic activity">
    <reaction evidence="8">
        <text>L-histidyl-[protein] + UTP = N(tele)-(5'-uridylyl)-L-histidyl-[protein] + diphosphate</text>
        <dbReference type="Rhea" id="RHEA:83891"/>
        <dbReference type="Rhea" id="RHEA-COMP:9745"/>
        <dbReference type="Rhea" id="RHEA-COMP:20239"/>
        <dbReference type="ChEBI" id="CHEBI:29979"/>
        <dbReference type="ChEBI" id="CHEBI:33019"/>
        <dbReference type="ChEBI" id="CHEBI:46398"/>
        <dbReference type="ChEBI" id="CHEBI:233474"/>
    </reaction>
</comment>
<comment type="catalytic activity">
    <reaction evidence="8">
        <text>L-seryl-[protein] + UTP = O-(5'-uridylyl)-L-seryl-[protein] + diphosphate</text>
        <dbReference type="Rhea" id="RHEA:64604"/>
        <dbReference type="Rhea" id="RHEA-COMP:9863"/>
        <dbReference type="Rhea" id="RHEA-COMP:16635"/>
        <dbReference type="ChEBI" id="CHEBI:29999"/>
        <dbReference type="ChEBI" id="CHEBI:33019"/>
        <dbReference type="ChEBI" id="CHEBI:46398"/>
        <dbReference type="ChEBI" id="CHEBI:156051"/>
    </reaction>
</comment>
<evidence type="ECO:0000256" key="7">
    <source>
        <dbReference type="ARBA" id="ARBA00022842"/>
    </source>
</evidence>
<comment type="catalytic activity">
    <reaction evidence="8">
        <text>L-threonyl-[protein] + ATP = 3-O-(5'-adenylyl)-L-threonyl-[protein] + diphosphate</text>
        <dbReference type="Rhea" id="RHEA:54292"/>
        <dbReference type="Rhea" id="RHEA-COMP:11060"/>
        <dbReference type="Rhea" id="RHEA-COMP:13847"/>
        <dbReference type="ChEBI" id="CHEBI:30013"/>
        <dbReference type="ChEBI" id="CHEBI:30616"/>
        <dbReference type="ChEBI" id="CHEBI:33019"/>
        <dbReference type="ChEBI" id="CHEBI:138113"/>
        <dbReference type="EC" id="2.7.7.108"/>
    </reaction>
</comment>
<feature type="binding site" evidence="8">
    <location>
        <position position="94"/>
    </location>
    <ligand>
        <name>ATP</name>
        <dbReference type="ChEBI" id="CHEBI:30616"/>
    </ligand>
</feature>
<comment type="similarity">
    <text evidence="1 8">Belongs to the SELO family.</text>
</comment>
<feature type="binding site" evidence="8">
    <location>
        <position position="184"/>
    </location>
    <ligand>
        <name>ATP</name>
        <dbReference type="ChEBI" id="CHEBI:30616"/>
    </ligand>
</feature>
<evidence type="ECO:0000256" key="5">
    <source>
        <dbReference type="ARBA" id="ARBA00022741"/>
    </source>
</evidence>
<keyword evidence="8" id="KW-0464">Manganese</keyword>
<comment type="catalytic activity">
    <reaction evidence="8">
        <text>L-tyrosyl-[protein] + ATP = O-(5'-adenylyl)-L-tyrosyl-[protein] + diphosphate</text>
        <dbReference type="Rhea" id="RHEA:54288"/>
        <dbReference type="Rhea" id="RHEA-COMP:10136"/>
        <dbReference type="Rhea" id="RHEA-COMP:13846"/>
        <dbReference type="ChEBI" id="CHEBI:30616"/>
        <dbReference type="ChEBI" id="CHEBI:33019"/>
        <dbReference type="ChEBI" id="CHEBI:46858"/>
        <dbReference type="ChEBI" id="CHEBI:83624"/>
        <dbReference type="EC" id="2.7.7.108"/>
    </reaction>
</comment>
<evidence type="ECO:0000256" key="4">
    <source>
        <dbReference type="ARBA" id="ARBA00022723"/>
    </source>
</evidence>
<keyword evidence="7 8" id="KW-0460">Magnesium</keyword>
<dbReference type="HAMAP" id="MF_00692">
    <property type="entry name" value="SelO"/>
    <property type="match status" value="1"/>
</dbReference>
<keyword evidence="6 8" id="KW-0067">ATP-binding</keyword>
<feature type="binding site" evidence="8">
    <location>
        <position position="177"/>
    </location>
    <ligand>
        <name>ATP</name>
        <dbReference type="ChEBI" id="CHEBI:30616"/>
    </ligand>
</feature>
<evidence type="ECO:0000256" key="1">
    <source>
        <dbReference type="ARBA" id="ARBA00009747"/>
    </source>
</evidence>
<feature type="binding site" evidence="8">
    <location>
        <position position="263"/>
    </location>
    <ligand>
        <name>Mg(2+)</name>
        <dbReference type="ChEBI" id="CHEBI:18420"/>
    </ligand>
</feature>
<keyword evidence="10" id="KW-1185">Reference proteome</keyword>
<dbReference type="PANTHER" id="PTHR32057">
    <property type="entry name" value="PROTEIN ADENYLYLTRANSFERASE SELO, MITOCHONDRIAL"/>
    <property type="match status" value="1"/>
</dbReference>
<evidence type="ECO:0000256" key="6">
    <source>
        <dbReference type="ARBA" id="ARBA00022840"/>
    </source>
</evidence>
<feature type="binding site" evidence="8">
    <location>
        <position position="114"/>
    </location>
    <ligand>
        <name>ATP</name>
        <dbReference type="ChEBI" id="CHEBI:30616"/>
    </ligand>
</feature>
<feature type="binding site" evidence="8">
    <location>
        <position position="126"/>
    </location>
    <ligand>
        <name>ATP</name>
        <dbReference type="ChEBI" id="CHEBI:30616"/>
    </ligand>
</feature>
<evidence type="ECO:0000256" key="3">
    <source>
        <dbReference type="ARBA" id="ARBA00022695"/>
    </source>
</evidence>
<evidence type="ECO:0000256" key="2">
    <source>
        <dbReference type="ARBA" id="ARBA00022679"/>
    </source>
</evidence>
<dbReference type="InterPro" id="IPR003846">
    <property type="entry name" value="SelO"/>
</dbReference>
<sequence length="493" mass="53708">MSTQQIALGFSFDNSYAKQLQEFYVACEGDKAPAPVLIKLNQPLAKQLGMSNTNAEQLAQVFSGSEVPVGATPIAQVYAGHQFGGFSPQLGDGRALLLGEVVDTCDARQDIQLKGSGRTPFSRGGDGKAVLGAILREYVLSEAMHALGIATTRALAVVATGEPIYRTRYLPGAVLTRVAASHIRVGTFQFFAAQGEQDKLKQLADYTIARHYPALKQSAQPYLDLIIAVRDKQAQLIAQWMLVGFVHGVMNTDNMTISGETIDYGPCAFMDHYDANALFSSIDQEGRYAYSNQPAMAQWGLARFAETLLPFISDNTDAAIAAATEAVKGFWPVFKLHWLNGMRAKLGLTTAADGDEALCEQLLASMQSQNVDYTQLFRQLAVALTQAGSDADNLFTDPALFIKWKQTWLNRLEQEPIPPTKRAKMMDAVNPIYIARNHQVEAAIEAAEQHNDYVPFEALLAVLAQPYSPQVGKDDYSLPAPASFGAFTTYCGT</sequence>
<feature type="binding site" evidence="8">
    <location>
        <position position="93"/>
    </location>
    <ligand>
        <name>ATP</name>
        <dbReference type="ChEBI" id="CHEBI:30616"/>
    </ligand>
</feature>
<feature type="binding site" evidence="8">
    <location>
        <position position="254"/>
    </location>
    <ligand>
        <name>Mg(2+)</name>
        <dbReference type="ChEBI" id="CHEBI:18420"/>
    </ligand>
</feature>
<comment type="cofactor">
    <cofactor evidence="8">
        <name>Mg(2+)</name>
        <dbReference type="ChEBI" id="CHEBI:18420"/>
    </cofactor>
    <cofactor evidence="8">
        <name>Mn(2+)</name>
        <dbReference type="ChEBI" id="CHEBI:29035"/>
    </cofactor>
</comment>
<dbReference type="EMBL" id="CP136522">
    <property type="protein sequence ID" value="WOT05833.1"/>
    <property type="molecule type" value="Genomic_DNA"/>
</dbReference>
<feature type="binding site" evidence="8">
    <location>
        <position position="127"/>
    </location>
    <ligand>
        <name>ATP</name>
        <dbReference type="ChEBI" id="CHEBI:30616"/>
    </ligand>
</feature>
<proteinExistence type="inferred from homology"/>
<keyword evidence="4 8" id="KW-0479">Metal-binding</keyword>
<evidence type="ECO:0000256" key="8">
    <source>
        <dbReference type="HAMAP-Rule" id="MF_00692"/>
    </source>
</evidence>
<keyword evidence="3 8" id="KW-0548">Nucleotidyltransferase</keyword>
<dbReference type="EC" id="2.7.7.-" evidence="8"/>
<comment type="catalytic activity">
    <reaction evidence="8">
        <text>L-tyrosyl-[protein] + UTP = O-(5'-uridylyl)-L-tyrosyl-[protein] + diphosphate</text>
        <dbReference type="Rhea" id="RHEA:83887"/>
        <dbReference type="Rhea" id="RHEA-COMP:10136"/>
        <dbReference type="Rhea" id="RHEA-COMP:20238"/>
        <dbReference type="ChEBI" id="CHEBI:33019"/>
        <dbReference type="ChEBI" id="CHEBI:46398"/>
        <dbReference type="ChEBI" id="CHEBI:46858"/>
        <dbReference type="ChEBI" id="CHEBI:90602"/>
    </reaction>
</comment>
<feature type="binding site" evidence="8">
    <location>
        <position position="91"/>
    </location>
    <ligand>
        <name>ATP</name>
        <dbReference type="ChEBI" id="CHEBI:30616"/>
    </ligand>
</feature>
<feature type="binding site" evidence="8">
    <location>
        <position position="263"/>
    </location>
    <ligand>
        <name>ATP</name>
        <dbReference type="ChEBI" id="CHEBI:30616"/>
    </ligand>
</feature>
<organism evidence="9 10">
    <name type="scientific">Shewanella youngdeokensis</name>
    <dbReference type="NCBI Taxonomy" id="2999068"/>
    <lineage>
        <taxon>Bacteria</taxon>
        <taxon>Pseudomonadati</taxon>
        <taxon>Pseudomonadota</taxon>
        <taxon>Gammaproteobacteria</taxon>
        <taxon>Alteromonadales</taxon>
        <taxon>Shewanellaceae</taxon>
        <taxon>Shewanella</taxon>
    </lineage>
</organism>
<dbReference type="EC" id="2.7.7.108" evidence="8"/>
<comment type="catalytic activity">
    <reaction evidence="8">
        <text>L-seryl-[protein] + ATP = 3-O-(5'-adenylyl)-L-seryl-[protein] + diphosphate</text>
        <dbReference type="Rhea" id="RHEA:58120"/>
        <dbReference type="Rhea" id="RHEA-COMP:9863"/>
        <dbReference type="Rhea" id="RHEA-COMP:15073"/>
        <dbReference type="ChEBI" id="CHEBI:29999"/>
        <dbReference type="ChEBI" id="CHEBI:30616"/>
        <dbReference type="ChEBI" id="CHEBI:33019"/>
        <dbReference type="ChEBI" id="CHEBI:142516"/>
        <dbReference type="EC" id="2.7.7.108"/>
    </reaction>
</comment>
<dbReference type="NCBIfam" id="NF000658">
    <property type="entry name" value="PRK00029.1"/>
    <property type="match status" value="1"/>
</dbReference>
<protein>
    <recommendedName>
        <fullName evidence="8">Protein nucleotidyltransferase YdiU</fullName>
        <ecNumber evidence="8">2.7.7.-</ecNumber>
    </recommendedName>
    <alternativeName>
        <fullName evidence="8">Protein adenylyltransferase YdiU</fullName>
        <ecNumber evidence="8">2.7.7.108</ecNumber>
    </alternativeName>
    <alternativeName>
        <fullName evidence="8">Protein uridylyltransferase YdiU</fullName>
        <ecNumber evidence="8">2.7.7.-</ecNumber>
    </alternativeName>
</protein>
<feature type="active site" description="Proton acceptor" evidence="8">
    <location>
        <position position="253"/>
    </location>
</feature>
<dbReference type="Pfam" id="PF02696">
    <property type="entry name" value="SelO"/>
    <property type="match status" value="1"/>
</dbReference>
<comment type="function">
    <text evidence="8">Nucleotidyltransferase involved in the post-translational modification of proteins. It can catalyze the addition of adenosine monophosphate (AMP) or uridine monophosphate (UMP) to a protein, resulting in modifications known as AMPylation and UMPylation.</text>
</comment>
<gene>
    <name evidence="8" type="primary">ydiU</name>
    <name evidence="8" type="synonym">selO</name>
    <name evidence="9" type="ORF">RGE70_03110</name>
</gene>
<keyword evidence="2 8" id="KW-0808">Transferase</keyword>
<evidence type="ECO:0000313" key="10">
    <source>
        <dbReference type="Proteomes" id="UP001529491"/>
    </source>
</evidence>
<accession>A0ABZ0K080</accession>
<evidence type="ECO:0000313" key="9">
    <source>
        <dbReference type="EMBL" id="WOT05833.1"/>
    </source>
</evidence>
<dbReference type="PANTHER" id="PTHR32057:SF14">
    <property type="entry name" value="PROTEIN ADENYLYLTRANSFERASE SELO, MITOCHONDRIAL"/>
    <property type="match status" value="1"/>
</dbReference>
<dbReference type="RefSeq" id="WP_310470096.1">
    <property type="nucleotide sequence ID" value="NZ_CP136522.1"/>
</dbReference>
<keyword evidence="5 8" id="KW-0547">Nucleotide-binding</keyword>